<feature type="transmembrane region" description="Helical" evidence="1">
    <location>
        <begin position="127"/>
        <end position="146"/>
    </location>
</feature>
<gene>
    <name evidence="2" type="ORF">OB236_18050</name>
</gene>
<feature type="transmembrane region" description="Helical" evidence="1">
    <location>
        <begin position="158"/>
        <end position="178"/>
    </location>
</feature>
<proteinExistence type="predicted"/>
<evidence type="ECO:0000313" key="2">
    <source>
        <dbReference type="EMBL" id="MCU6794007.1"/>
    </source>
</evidence>
<evidence type="ECO:0000256" key="1">
    <source>
        <dbReference type="SAM" id="Phobius"/>
    </source>
</evidence>
<dbReference type="EMBL" id="JAOQIO010000077">
    <property type="protein sequence ID" value="MCU6794007.1"/>
    <property type="molecule type" value="Genomic_DNA"/>
</dbReference>
<evidence type="ECO:0000313" key="3">
    <source>
        <dbReference type="Proteomes" id="UP001652445"/>
    </source>
</evidence>
<keyword evidence="1" id="KW-0472">Membrane</keyword>
<feature type="transmembrane region" description="Helical" evidence="1">
    <location>
        <begin position="6"/>
        <end position="27"/>
    </location>
</feature>
<feature type="transmembrane region" description="Helical" evidence="1">
    <location>
        <begin position="39"/>
        <end position="57"/>
    </location>
</feature>
<reference evidence="2 3" key="1">
    <citation type="submission" date="2022-09" db="EMBL/GenBank/DDBJ databases">
        <authorList>
            <person name="Han X.L."/>
            <person name="Wang Q."/>
            <person name="Lu T."/>
        </authorList>
    </citation>
    <scope>NUCLEOTIDE SEQUENCE [LARGE SCALE GENOMIC DNA]</scope>
    <source>
        <strain evidence="2 3">WQ 127069</strain>
    </source>
</reference>
<dbReference type="RefSeq" id="WP_262685236.1">
    <property type="nucleotide sequence ID" value="NZ_JAOQIO010000077.1"/>
</dbReference>
<sequence length="179" mass="20354">MNDVEYVRDYVMYSAIFGIFSFSWFGWAQENPRKSWRKYIGIASAAPLILGLVGIYLSIKHWHDHTALSEPGVFHNYLYFVFIEFFLAAIGAFLLIKFKRNDYTAPWIAFVVGVHFFWLKSVFKDPSLYILAVLLIGVAFISLFVSKKFNIANSAITGIGAGTVLLCFAILGLVRFLML</sequence>
<keyword evidence="3" id="KW-1185">Reference proteome</keyword>
<name>A0ABT2UJF8_9BACL</name>
<protein>
    <submittedName>
        <fullName evidence="2">Uncharacterized protein</fullName>
    </submittedName>
</protein>
<dbReference type="Proteomes" id="UP001652445">
    <property type="component" value="Unassembled WGS sequence"/>
</dbReference>
<keyword evidence="1" id="KW-1133">Transmembrane helix</keyword>
<comment type="caution">
    <text evidence="2">The sequence shown here is derived from an EMBL/GenBank/DDBJ whole genome shotgun (WGS) entry which is preliminary data.</text>
</comment>
<accession>A0ABT2UJF8</accession>
<feature type="transmembrane region" description="Helical" evidence="1">
    <location>
        <begin position="103"/>
        <end position="121"/>
    </location>
</feature>
<feature type="transmembrane region" description="Helical" evidence="1">
    <location>
        <begin position="77"/>
        <end position="96"/>
    </location>
</feature>
<keyword evidence="1" id="KW-0812">Transmembrane</keyword>
<organism evidence="2 3">
    <name type="scientific">Paenibacillus baimaensis</name>
    <dbReference type="NCBI Taxonomy" id="2982185"/>
    <lineage>
        <taxon>Bacteria</taxon>
        <taxon>Bacillati</taxon>
        <taxon>Bacillota</taxon>
        <taxon>Bacilli</taxon>
        <taxon>Bacillales</taxon>
        <taxon>Paenibacillaceae</taxon>
        <taxon>Paenibacillus</taxon>
    </lineage>
</organism>